<protein>
    <submittedName>
        <fullName evidence="9">Putative oxidoreductase</fullName>
    </submittedName>
</protein>
<reference evidence="8" key="1">
    <citation type="journal article" date="2014" name="Int. J. Syst. Evol. Microbiol.">
        <title>Complete genome of a new Firmicutes species belonging to the dominant human colonic microbiota ('Ruminococcus bicirculans') reveals two chromosomes and a selective capacity to utilize plant glucans.</title>
        <authorList>
            <consortium name="NISC Comparative Sequencing Program"/>
            <person name="Wegmann U."/>
            <person name="Louis P."/>
            <person name="Goesmann A."/>
            <person name="Henrissat B."/>
            <person name="Duncan S.H."/>
            <person name="Flint H.J."/>
        </authorList>
    </citation>
    <scope>NUCLEOTIDE SEQUENCE</scope>
    <source>
        <strain evidence="8">CGMCC 1.18437</strain>
    </source>
</reference>
<evidence type="ECO:0000256" key="2">
    <source>
        <dbReference type="ARBA" id="ARBA00006679"/>
    </source>
</evidence>
<evidence type="ECO:0000313" key="11">
    <source>
        <dbReference type="Proteomes" id="UP000619376"/>
    </source>
</evidence>
<dbReference type="Pfam" id="PF07681">
    <property type="entry name" value="DoxX"/>
    <property type="match status" value="1"/>
</dbReference>
<accession>A0A7W8KBY9</accession>
<reference evidence="9 10" key="3">
    <citation type="submission" date="2020-08" db="EMBL/GenBank/DDBJ databases">
        <title>Genomic Encyclopedia of Type Strains, Phase IV (KMG-IV): sequencing the most valuable type-strain genomes for metagenomic binning, comparative biology and taxonomic classification.</title>
        <authorList>
            <person name="Goeker M."/>
        </authorList>
    </citation>
    <scope>NUCLEOTIDE SEQUENCE [LARGE SCALE GENOMIC DNA]</scope>
    <source>
        <strain evidence="9 10">DSM 27521</strain>
    </source>
</reference>
<dbReference type="GO" id="GO:0005886">
    <property type="term" value="C:plasma membrane"/>
    <property type="evidence" value="ECO:0007669"/>
    <property type="project" value="UniProtKB-SubCell"/>
</dbReference>
<keyword evidence="6 7" id="KW-0472">Membrane</keyword>
<reference evidence="11" key="2">
    <citation type="journal article" date="2019" name="Int. J. Syst. Evol. Microbiol.">
        <title>The Global Catalogue of Microorganisms (GCM) 10K type strain sequencing project: providing services to taxonomists for standard genome sequencing and annotation.</title>
        <authorList>
            <consortium name="The Broad Institute Genomics Platform"/>
            <consortium name="The Broad Institute Genome Sequencing Center for Infectious Disease"/>
            <person name="Wu L."/>
            <person name="Ma J."/>
        </authorList>
    </citation>
    <scope>NUCLEOTIDE SEQUENCE [LARGE SCALE GENOMIC DNA]</scope>
    <source>
        <strain evidence="11">CGMCC 1.18437</strain>
    </source>
</reference>
<evidence type="ECO:0000313" key="8">
    <source>
        <dbReference type="EMBL" id="GHF29822.1"/>
    </source>
</evidence>
<keyword evidence="4 7" id="KW-0812">Transmembrane</keyword>
<dbReference type="PANTHER" id="PTHR33452">
    <property type="entry name" value="OXIDOREDUCTASE CATD-RELATED"/>
    <property type="match status" value="1"/>
</dbReference>
<name>A0A7W8KBY9_9DEIO</name>
<evidence type="ECO:0000256" key="4">
    <source>
        <dbReference type="ARBA" id="ARBA00022692"/>
    </source>
</evidence>
<proteinExistence type="inferred from homology"/>
<comment type="similarity">
    <text evidence="2">Belongs to the DoxX family.</text>
</comment>
<dbReference type="AlphaFoldDB" id="A0A7W8KBY9"/>
<evidence type="ECO:0000256" key="1">
    <source>
        <dbReference type="ARBA" id="ARBA00004651"/>
    </source>
</evidence>
<evidence type="ECO:0000256" key="7">
    <source>
        <dbReference type="SAM" id="Phobius"/>
    </source>
</evidence>
<evidence type="ECO:0000256" key="6">
    <source>
        <dbReference type="ARBA" id="ARBA00023136"/>
    </source>
</evidence>
<evidence type="ECO:0000256" key="3">
    <source>
        <dbReference type="ARBA" id="ARBA00022475"/>
    </source>
</evidence>
<evidence type="ECO:0000313" key="9">
    <source>
        <dbReference type="EMBL" id="MBB5375370.1"/>
    </source>
</evidence>
<reference evidence="8" key="4">
    <citation type="submission" date="2024-05" db="EMBL/GenBank/DDBJ databases">
        <authorList>
            <person name="Sun Q."/>
            <person name="Zhou Y."/>
        </authorList>
    </citation>
    <scope>NUCLEOTIDE SEQUENCE</scope>
    <source>
        <strain evidence="8">CGMCC 1.18437</strain>
    </source>
</reference>
<dbReference type="Proteomes" id="UP000619376">
    <property type="component" value="Unassembled WGS sequence"/>
</dbReference>
<dbReference type="RefSeq" id="WP_184109584.1">
    <property type="nucleotide sequence ID" value="NZ_BNAJ01000001.1"/>
</dbReference>
<dbReference type="InterPro" id="IPR032808">
    <property type="entry name" value="DoxX"/>
</dbReference>
<dbReference type="Proteomes" id="UP000539473">
    <property type="component" value="Unassembled WGS sequence"/>
</dbReference>
<dbReference type="PANTHER" id="PTHR33452:SF1">
    <property type="entry name" value="INNER MEMBRANE PROTEIN YPHA-RELATED"/>
    <property type="match status" value="1"/>
</dbReference>
<comment type="caution">
    <text evidence="9">The sequence shown here is derived from an EMBL/GenBank/DDBJ whole genome shotgun (WGS) entry which is preliminary data.</text>
</comment>
<gene>
    <name evidence="8" type="ORF">GCM10017781_02260</name>
    <name evidence="9" type="ORF">HNQ07_000814</name>
</gene>
<comment type="subcellular location">
    <subcellularLocation>
        <location evidence="1">Cell membrane</location>
        <topology evidence="1">Multi-pass membrane protein</topology>
    </subcellularLocation>
</comment>
<keyword evidence="3" id="KW-1003">Cell membrane</keyword>
<feature type="transmembrane region" description="Helical" evidence="7">
    <location>
        <begin position="75"/>
        <end position="92"/>
    </location>
</feature>
<feature type="transmembrane region" description="Helical" evidence="7">
    <location>
        <begin position="45"/>
        <end position="68"/>
    </location>
</feature>
<keyword evidence="5 7" id="KW-1133">Transmembrane helix</keyword>
<organism evidence="9 10">
    <name type="scientific">Deinococcus metalli</name>
    <dbReference type="NCBI Taxonomy" id="1141878"/>
    <lineage>
        <taxon>Bacteria</taxon>
        <taxon>Thermotogati</taxon>
        <taxon>Deinococcota</taxon>
        <taxon>Deinococci</taxon>
        <taxon>Deinococcales</taxon>
        <taxon>Deinococcaceae</taxon>
        <taxon>Deinococcus</taxon>
    </lineage>
</organism>
<evidence type="ECO:0000256" key="5">
    <source>
        <dbReference type="ARBA" id="ARBA00022989"/>
    </source>
</evidence>
<sequence>MPPRPDLALALVRIATGGVFAVHGWQAVFTTGLTGLTRLYAAAGVPLPLLVAPVTAILDLLGGVLLVLGVGARGLAGLLGGVTVLLTVARWAHGLLPVTLAELCALLVAGCAAVAVGGAGQPAVDGWRPGAVAPAKRTRSRR</sequence>
<dbReference type="InterPro" id="IPR051907">
    <property type="entry name" value="DoxX-like_oxidoreductase"/>
</dbReference>
<dbReference type="EMBL" id="BNAJ01000001">
    <property type="protein sequence ID" value="GHF29822.1"/>
    <property type="molecule type" value="Genomic_DNA"/>
</dbReference>
<keyword evidence="11" id="KW-1185">Reference proteome</keyword>
<feature type="transmembrane region" description="Helical" evidence="7">
    <location>
        <begin position="98"/>
        <end position="119"/>
    </location>
</feature>
<evidence type="ECO:0000313" key="10">
    <source>
        <dbReference type="Proteomes" id="UP000539473"/>
    </source>
</evidence>
<dbReference type="EMBL" id="JACHFK010000001">
    <property type="protein sequence ID" value="MBB5375370.1"/>
    <property type="molecule type" value="Genomic_DNA"/>
</dbReference>